<evidence type="ECO:0000313" key="3">
    <source>
        <dbReference type="WBParaSite" id="ACAC_0000794101-mRNA-1"/>
    </source>
</evidence>
<organism evidence="2 3">
    <name type="scientific">Angiostrongylus cantonensis</name>
    <name type="common">Rat lungworm</name>
    <dbReference type="NCBI Taxonomy" id="6313"/>
    <lineage>
        <taxon>Eukaryota</taxon>
        <taxon>Metazoa</taxon>
        <taxon>Ecdysozoa</taxon>
        <taxon>Nematoda</taxon>
        <taxon>Chromadorea</taxon>
        <taxon>Rhabditida</taxon>
        <taxon>Rhabditina</taxon>
        <taxon>Rhabditomorpha</taxon>
        <taxon>Strongyloidea</taxon>
        <taxon>Metastrongylidae</taxon>
        <taxon>Angiostrongylus</taxon>
    </lineage>
</organism>
<dbReference type="AlphaFoldDB" id="A0A0K0DBU5"/>
<evidence type="ECO:0000313" key="2">
    <source>
        <dbReference type="Proteomes" id="UP000035642"/>
    </source>
</evidence>
<reference evidence="2" key="1">
    <citation type="submission" date="2012-09" db="EMBL/GenBank/DDBJ databases">
        <authorList>
            <person name="Martin A.A."/>
        </authorList>
    </citation>
    <scope>NUCLEOTIDE SEQUENCE</scope>
</reference>
<accession>A0A0K0DBU5</accession>
<reference evidence="3" key="2">
    <citation type="submission" date="2017-02" db="UniProtKB">
        <authorList>
            <consortium name="WormBaseParasite"/>
        </authorList>
    </citation>
    <scope>IDENTIFICATION</scope>
</reference>
<feature type="region of interest" description="Disordered" evidence="1">
    <location>
        <begin position="162"/>
        <end position="195"/>
    </location>
</feature>
<dbReference type="Proteomes" id="UP000035642">
    <property type="component" value="Unassembled WGS sequence"/>
</dbReference>
<protein>
    <submittedName>
        <fullName evidence="3">Protein kinase domain-containing protein</fullName>
    </submittedName>
</protein>
<dbReference type="WBParaSite" id="ACAC_0000794101-mRNA-1">
    <property type="protein sequence ID" value="ACAC_0000794101-mRNA-1"/>
    <property type="gene ID" value="ACAC_0000794101"/>
</dbReference>
<feature type="compositionally biased region" description="Polar residues" evidence="1">
    <location>
        <begin position="176"/>
        <end position="187"/>
    </location>
</feature>
<evidence type="ECO:0000256" key="1">
    <source>
        <dbReference type="SAM" id="MobiDB-lite"/>
    </source>
</evidence>
<keyword evidence="2" id="KW-1185">Reference proteome</keyword>
<name>A0A0K0DBU5_ANGCA</name>
<sequence length="195" mass="21689">MKRTCEGALGSCAFEDMEGAGSIPPETLRLGCWSSPILYLPCDAQPQTRRLYFRNLSKLNLVVKLVSSKPHVVELARSALRLEPWSSLFIEAKFMSSNVGTFDYADPKISGYAMPIYSYTFSKISHWSNTPGVETEKQLAFELNVKFNNNVFSAPNADSNLKATQRQDFSHKSESVAEQNTNINVEQEATPCGGH</sequence>
<proteinExistence type="predicted"/>